<comment type="similarity">
    <text evidence="1">Belongs to the NmrA-type oxidoreductase family.</text>
</comment>
<dbReference type="Gene3D" id="3.40.50.720">
    <property type="entry name" value="NAD(P)-binding Rossmann-like Domain"/>
    <property type="match status" value="1"/>
</dbReference>
<proteinExistence type="inferred from homology"/>
<keyword evidence="5" id="KW-1185">Reference proteome</keyword>
<sequence length="313" mass="34778">MSKSILAVFGATGNQGNSTAHFVLDDPELSQRYTVRAISRDLSNPKMKDLELKGAELVQADLNEPSTLQAAVKGVDFLFFLTATQFGGNTREIENKQAKALCENALEAGVKYIVYSSMSHPYEISGGKLKNVEHFDDKAEIEQYIRSLPVKSAFFAPGSFMQNFLSPFMAPRPSPSNDGSFILANCARGDTAIPFLDITDTGKWIGAILADPEKYEGKFLAAAENLYTLDEACAIIEKVTGAVVKQQQLPGELFKQFLPEGLRDALYEMWVLQRDYGYYGKAMKEQVQWAKEQARGKPVGLEEFLRKNNFTLL</sequence>
<name>A0A8J2MXL6_9PLEO</name>
<evidence type="ECO:0000313" key="5">
    <source>
        <dbReference type="Proteomes" id="UP000676310"/>
    </source>
</evidence>
<dbReference type="InterPro" id="IPR051164">
    <property type="entry name" value="NmrA-like_oxidored"/>
</dbReference>
<evidence type="ECO:0000313" key="4">
    <source>
        <dbReference type="EMBL" id="CAG5152445.1"/>
    </source>
</evidence>
<dbReference type="OrthoDB" id="300709at2759"/>
<feature type="domain" description="NmrA-like" evidence="3">
    <location>
        <begin position="3"/>
        <end position="305"/>
    </location>
</feature>
<dbReference type="GeneID" id="67014257"/>
<dbReference type="RefSeq" id="XP_043166316.1">
    <property type="nucleotide sequence ID" value="XM_043310381.1"/>
</dbReference>
<reference evidence="4" key="1">
    <citation type="submission" date="2021-05" db="EMBL/GenBank/DDBJ databases">
        <authorList>
            <person name="Stam R."/>
        </authorList>
    </citation>
    <scope>NUCLEOTIDE SEQUENCE</scope>
    <source>
        <strain evidence="4">CS162</strain>
    </source>
</reference>
<dbReference type="EMBL" id="CAJRGZ010000016">
    <property type="protein sequence ID" value="CAG5152445.1"/>
    <property type="molecule type" value="Genomic_DNA"/>
</dbReference>
<dbReference type="PANTHER" id="PTHR42748">
    <property type="entry name" value="NITROGEN METABOLITE REPRESSION PROTEIN NMRA FAMILY MEMBER"/>
    <property type="match status" value="1"/>
</dbReference>
<dbReference type="InterPro" id="IPR008030">
    <property type="entry name" value="NmrA-like"/>
</dbReference>
<comment type="caution">
    <text evidence="4">The sequence shown here is derived from an EMBL/GenBank/DDBJ whole genome shotgun (WGS) entry which is preliminary data.</text>
</comment>
<dbReference type="CDD" id="cd05251">
    <property type="entry name" value="NmrA_like_SDR_a"/>
    <property type="match status" value="1"/>
</dbReference>
<evidence type="ECO:0000259" key="3">
    <source>
        <dbReference type="Pfam" id="PF05368"/>
    </source>
</evidence>
<organism evidence="4 5">
    <name type="scientific">Alternaria atra</name>
    <dbReference type="NCBI Taxonomy" id="119953"/>
    <lineage>
        <taxon>Eukaryota</taxon>
        <taxon>Fungi</taxon>
        <taxon>Dikarya</taxon>
        <taxon>Ascomycota</taxon>
        <taxon>Pezizomycotina</taxon>
        <taxon>Dothideomycetes</taxon>
        <taxon>Pleosporomycetidae</taxon>
        <taxon>Pleosporales</taxon>
        <taxon>Pleosporineae</taxon>
        <taxon>Pleosporaceae</taxon>
        <taxon>Alternaria</taxon>
        <taxon>Alternaria sect. Ulocladioides</taxon>
    </lineage>
</organism>
<evidence type="ECO:0000256" key="1">
    <source>
        <dbReference type="ARBA" id="ARBA00006328"/>
    </source>
</evidence>
<dbReference type="Proteomes" id="UP000676310">
    <property type="component" value="Unassembled WGS sequence"/>
</dbReference>
<dbReference type="SUPFAM" id="SSF51735">
    <property type="entry name" value="NAD(P)-binding Rossmann-fold domains"/>
    <property type="match status" value="1"/>
</dbReference>
<gene>
    <name evidence="4" type="ORF">ALTATR162_LOCUS2775</name>
</gene>
<keyword evidence="2" id="KW-0521">NADP</keyword>
<dbReference type="PANTHER" id="PTHR42748:SF11">
    <property type="entry name" value="NMRA-LIKE DOMAIN-CONTAINING PROTEIN"/>
    <property type="match status" value="1"/>
</dbReference>
<dbReference type="Pfam" id="PF05368">
    <property type="entry name" value="NmrA"/>
    <property type="match status" value="1"/>
</dbReference>
<dbReference type="Gene3D" id="3.90.25.10">
    <property type="entry name" value="UDP-galactose 4-epimerase, domain 1"/>
    <property type="match status" value="1"/>
</dbReference>
<dbReference type="GO" id="GO:0005634">
    <property type="term" value="C:nucleus"/>
    <property type="evidence" value="ECO:0007669"/>
    <property type="project" value="TreeGrafter"/>
</dbReference>
<accession>A0A8J2MXL6</accession>
<protein>
    <recommendedName>
        <fullName evidence="3">NmrA-like domain-containing protein</fullName>
    </recommendedName>
</protein>
<evidence type="ECO:0000256" key="2">
    <source>
        <dbReference type="ARBA" id="ARBA00022857"/>
    </source>
</evidence>
<dbReference type="AlphaFoldDB" id="A0A8J2MXL6"/>
<dbReference type="InterPro" id="IPR036291">
    <property type="entry name" value="NAD(P)-bd_dom_sf"/>
</dbReference>